<dbReference type="SMART" id="SM00062">
    <property type="entry name" value="PBPb"/>
    <property type="match status" value="1"/>
</dbReference>
<dbReference type="GO" id="GO:0030313">
    <property type="term" value="C:cell envelope"/>
    <property type="evidence" value="ECO:0007669"/>
    <property type="project" value="UniProtKB-SubCell"/>
</dbReference>
<organism evidence="7 8">
    <name type="scientific">Legionella anisa</name>
    <dbReference type="NCBI Taxonomy" id="28082"/>
    <lineage>
        <taxon>Bacteria</taxon>
        <taxon>Pseudomonadati</taxon>
        <taxon>Pseudomonadota</taxon>
        <taxon>Gammaproteobacteria</taxon>
        <taxon>Legionellales</taxon>
        <taxon>Legionellaceae</taxon>
        <taxon>Legionella</taxon>
    </lineage>
</organism>
<dbReference type="GO" id="GO:0016020">
    <property type="term" value="C:membrane"/>
    <property type="evidence" value="ECO:0007669"/>
    <property type="project" value="InterPro"/>
</dbReference>
<evidence type="ECO:0000256" key="4">
    <source>
        <dbReference type="RuleBase" id="RU003744"/>
    </source>
</evidence>
<dbReference type="EMBL" id="NBTX02000004">
    <property type="protein sequence ID" value="PNL61448.1"/>
    <property type="molecule type" value="Genomic_DNA"/>
</dbReference>
<sequence>MSVIMQTITTYYLGFLGIKRRWTQFLFIFSFFMSCSHADSLRPLIIATEIFNPPFIMQGANKQLFGFDIEMMEDICQMIHRECQYRPGFFENTIISSIEKNEADIGVASITITLERSEHVNFSFPYLPSDAQYLALKKWTAVPFSQDAFNGKKIGIQVGTIFEKVIKDSGFPDVEIVNYNSTPQLIKALGDENVDFILQDALSAQYWASQMPIFTTFGKPFGFGYGLGIAVNKRESELLQQINDALLEFQKNGQFKQTYDRYILGGYVKNPSDRHVLGEHAKNLSSNKK</sequence>
<dbReference type="Proteomes" id="UP000192511">
    <property type="component" value="Unassembled WGS sequence"/>
</dbReference>
<dbReference type="Gene3D" id="3.40.190.10">
    <property type="entry name" value="Periplasmic binding protein-like II"/>
    <property type="match status" value="2"/>
</dbReference>
<dbReference type="InterPro" id="IPR001638">
    <property type="entry name" value="Solute-binding_3/MltF_N"/>
</dbReference>
<dbReference type="CDD" id="cd13622">
    <property type="entry name" value="PBP2_Arg_3"/>
    <property type="match status" value="1"/>
</dbReference>
<keyword evidence="8" id="KW-1185">Reference proteome</keyword>
<gene>
    <name evidence="7" type="ORF">A6J39_009610</name>
</gene>
<dbReference type="InterPro" id="IPR018313">
    <property type="entry name" value="SBP_3_CS"/>
</dbReference>
<proteinExistence type="inferred from homology"/>
<comment type="subcellular location">
    <subcellularLocation>
        <location evidence="1">Cell envelope</location>
    </subcellularLocation>
</comment>
<comment type="similarity">
    <text evidence="2 4">Belongs to the bacterial solute-binding protein 3 family.</text>
</comment>
<dbReference type="PANTHER" id="PTHR35936">
    <property type="entry name" value="MEMBRANE-BOUND LYTIC MUREIN TRANSGLYCOSYLASE F"/>
    <property type="match status" value="1"/>
</dbReference>
<dbReference type="SMART" id="SM00079">
    <property type="entry name" value="PBPe"/>
    <property type="match status" value="1"/>
</dbReference>
<comment type="caution">
    <text evidence="7">The sequence shown here is derived from an EMBL/GenBank/DDBJ whole genome shotgun (WGS) entry which is preliminary data.</text>
</comment>
<name>A0AAX0WS38_9GAMM</name>
<dbReference type="InterPro" id="IPR001320">
    <property type="entry name" value="Iontro_rcpt_C"/>
</dbReference>
<evidence type="ECO:0000256" key="2">
    <source>
        <dbReference type="ARBA" id="ARBA00010333"/>
    </source>
</evidence>
<dbReference type="PROSITE" id="PS01039">
    <property type="entry name" value="SBP_BACTERIAL_3"/>
    <property type="match status" value="1"/>
</dbReference>
<evidence type="ECO:0000256" key="3">
    <source>
        <dbReference type="ARBA" id="ARBA00022729"/>
    </source>
</evidence>
<accession>A0AAX0WS38</accession>
<protein>
    <submittedName>
        <fullName evidence="7">Arginine ABC transporter substrate-binding protein</fullName>
    </submittedName>
</protein>
<evidence type="ECO:0000259" key="6">
    <source>
        <dbReference type="SMART" id="SM00079"/>
    </source>
</evidence>
<evidence type="ECO:0000313" key="7">
    <source>
        <dbReference type="EMBL" id="PNL61448.1"/>
    </source>
</evidence>
<evidence type="ECO:0000313" key="8">
    <source>
        <dbReference type="Proteomes" id="UP000192511"/>
    </source>
</evidence>
<feature type="domain" description="Solute-binding protein family 3/N-terminal" evidence="5">
    <location>
        <begin position="43"/>
        <end position="266"/>
    </location>
</feature>
<dbReference type="Pfam" id="PF00497">
    <property type="entry name" value="SBP_bac_3"/>
    <property type="match status" value="1"/>
</dbReference>
<dbReference type="AlphaFoldDB" id="A0AAX0WS38"/>
<keyword evidence="3" id="KW-0732">Signal</keyword>
<dbReference type="SUPFAM" id="SSF53850">
    <property type="entry name" value="Periplasmic binding protein-like II"/>
    <property type="match status" value="1"/>
</dbReference>
<evidence type="ECO:0000256" key="1">
    <source>
        <dbReference type="ARBA" id="ARBA00004196"/>
    </source>
</evidence>
<dbReference type="PANTHER" id="PTHR35936:SF37">
    <property type="entry name" value="AMINO ACID ABC TRANSPORTER SUBSTRATE-BINDING PROTEIN"/>
    <property type="match status" value="1"/>
</dbReference>
<dbReference type="GO" id="GO:0015276">
    <property type="term" value="F:ligand-gated monoatomic ion channel activity"/>
    <property type="evidence" value="ECO:0007669"/>
    <property type="project" value="InterPro"/>
</dbReference>
<reference evidence="7" key="1">
    <citation type="submission" date="2017-12" db="EMBL/GenBank/DDBJ databases">
        <title>FDA dAtabase for Regulatory Grade micrObial Sequences (FDA-ARGOS): Supporting development and validation of Infectious Disease Dx tests.</title>
        <authorList>
            <person name="Kerrigan L."/>
            <person name="Tallon L.J."/>
            <person name="Sadzewicz L."/>
            <person name="Sengamalay N."/>
            <person name="Ott S."/>
            <person name="Godinez A."/>
            <person name="Nagaraj S."/>
            <person name="Vavikolanu K."/>
            <person name="Vyas G."/>
            <person name="Nadendla S."/>
            <person name="Aluvathingal J."/>
            <person name="Sichtig H."/>
        </authorList>
    </citation>
    <scope>NUCLEOTIDE SEQUENCE [LARGE SCALE GENOMIC DNA]</scope>
    <source>
        <strain evidence="7">FDAARGOS_200</strain>
    </source>
</reference>
<evidence type="ECO:0000259" key="5">
    <source>
        <dbReference type="SMART" id="SM00062"/>
    </source>
</evidence>
<feature type="domain" description="Ionotropic glutamate receptor C-terminal" evidence="6">
    <location>
        <begin position="43"/>
        <end position="265"/>
    </location>
</feature>